<evidence type="ECO:0000256" key="4">
    <source>
        <dbReference type="ARBA" id="ARBA00022679"/>
    </source>
</evidence>
<evidence type="ECO:0000256" key="1">
    <source>
        <dbReference type="ARBA" id="ARBA00000085"/>
    </source>
</evidence>
<dbReference type="Gene3D" id="3.30.565.10">
    <property type="entry name" value="Histidine kinase-like ATPase, C-terminal domain"/>
    <property type="match status" value="1"/>
</dbReference>
<organism evidence="9 10">
    <name type="scientific">Actinotalea fermentans</name>
    <dbReference type="NCBI Taxonomy" id="43671"/>
    <lineage>
        <taxon>Bacteria</taxon>
        <taxon>Bacillati</taxon>
        <taxon>Actinomycetota</taxon>
        <taxon>Actinomycetes</taxon>
        <taxon>Micrococcales</taxon>
        <taxon>Cellulomonadaceae</taxon>
        <taxon>Actinotalea</taxon>
    </lineage>
</organism>
<evidence type="ECO:0000256" key="6">
    <source>
        <dbReference type="ARBA" id="ARBA00023012"/>
    </source>
</evidence>
<keyword evidence="3" id="KW-0597">Phosphoprotein</keyword>
<dbReference type="PANTHER" id="PTHR44936:SF9">
    <property type="entry name" value="SENSOR PROTEIN CREC"/>
    <property type="match status" value="1"/>
</dbReference>
<evidence type="ECO:0000313" key="10">
    <source>
        <dbReference type="Proteomes" id="UP000321484"/>
    </source>
</evidence>
<dbReference type="EMBL" id="BJYK01000001">
    <property type="protein sequence ID" value="GEN79042.1"/>
    <property type="molecule type" value="Genomic_DNA"/>
</dbReference>
<dbReference type="InterPro" id="IPR003594">
    <property type="entry name" value="HATPase_dom"/>
</dbReference>
<evidence type="ECO:0000259" key="8">
    <source>
        <dbReference type="PROSITE" id="PS50109"/>
    </source>
</evidence>
<dbReference type="InterPro" id="IPR004358">
    <property type="entry name" value="Sig_transdc_His_kin-like_C"/>
</dbReference>
<dbReference type="PANTHER" id="PTHR44936">
    <property type="entry name" value="SENSOR PROTEIN CREC"/>
    <property type="match status" value="1"/>
</dbReference>
<feature type="transmembrane region" description="Helical" evidence="7">
    <location>
        <begin position="53"/>
        <end position="73"/>
    </location>
</feature>
<dbReference type="InterPro" id="IPR005467">
    <property type="entry name" value="His_kinase_dom"/>
</dbReference>
<dbReference type="InterPro" id="IPR050980">
    <property type="entry name" value="2C_sensor_his_kinase"/>
</dbReference>
<dbReference type="PRINTS" id="PR00344">
    <property type="entry name" value="BCTRLSENSOR"/>
</dbReference>
<dbReference type="GO" id="GO:0004673">
    <property type="term" value="F:protein histidine kinase activity"/>
    <property type="evidence" value="ECO:0007669"/>
    <property type="project" value="UniProtKB-EC"/>
</dbReference>
<dbReference type="GO" id="GO:0000160">
    <property type="term" value="P:phosphorelay signal transduction system"/>
    <property type="evidence" value="ECO:0007669"/>
    <property type="project" value="UniProtKB-KW"/>
</dbReference>
<gene>
    <name evidence="9" type="ORF">AFE02nite_07760</name>
</gene>
<feature type="transmembrane region" description="Helical" evidence="7">
    <location>
        <begin position="202"/>
        <end position="223"/>
    </location>
</feature>
<dbReference type="EC" id="2.7.13.3" evidence="2"/>
<evidence type="ECO:0000256" key="2">
    <source>
        <dbReference type="ARBA" id="ARBA00012438"/>
    </source>
</evidence>
<comment type="caution">
    <text evidence="9">The sequence shown here is derived from an EMBL/GenBank/DDBJ whole genome shotgun (WGS) entry which is preliminary data.</text>
</comment>
<keyword evidence="7" id="KW-0472">Membrane</keyword>
<sequence>MTGSACAVAIALHATVPAATGALTLLLASLAIASCAVIAEQSFVRWRLVGDAVAARLCVAFTVYGTVVVPLAATPVDGVGGALGQLIGTIGATAALVSILRCPDVVSRSRLGVPAAAVGVCAAAAAVLVGAHPGVASALTVWTVAGQSWLEVAGALTVVVGAGVAAASGLRLKRRSLTCTASALTFLVVAPAVASTGPTPPAAHLLTAAVQAGALALILPVTIADSRLALRAVGRANSSLRERWRDAVESLDGLTREQAERSHELRSALLALEGASEVLRRHVAHRGEPDDAALAAALGSELARLRSLVAQLPLATHQGFGVRAALLPVVLAHRACGQLIDLDVSADVQAAGRPQALAEAVGNLLTNAADHAPGSRVTIGAHVDATVRVIVTDDGPGLDPAILTDPPHTSDGARPLRGLGLPVAARLIRADGGDLTILRPQGSAGAAIMIDLPRATRLTDGRGELWSATAS</sequence>
<reference evidence="9 10" key="1">
    <citation type="submission" date="2019-07" db="EMBL/GenBank/DDBJ databases">
        <title>Whole genome shotgun sequence of Actinotalea fermentans NBRC 105374.</title>
        <authorList>
            <person name="Hosoyama A."/>
            <person name="Uohara A."/>
            <person name="Ohji S."/>
            <person name="Ichikawa N."/>
        </authorList>
    </citation>
    <scope>NUCLEOTIDE SEQUENCE [LARGE SCALE GENOMIC DNA]</scope>
    <source>
        <strain evidence="9 10">NBRC 105374</strain>
    </source>
</reference>
<feature type="transmembrane region" description="Helical" evidence="7">
    <location>
        <begin position="79"/>
        <end position="99"/>
    </location>
</feature>
<keyword evidence="6" id="KW-0902">Two-component regulatory system</keyword>
<dbReference type="SMART" id="SM00387">
    <property type="entry name" value="HATPase_c"/>
    <property type="match status" value="1"/>
</dbReference>
<keyword evidence="4" id="KW-0808">Transferase</keyword>
<dbReference type="Proteomes" id="UP000321484">
    <property type="component" value="Unassembled WGS sequence"/>
</dbReference>
<keyword evidence="7" id="KW-0812">Transmembrane</keyword>
<keyword evidence="5" id="KW-0418">Kinase</keyword>
<comment type="catalytic activity">
    <reaction evidence="1">
        <text>ATP + protein L-histidine = ADP + protein N-phospho-L-histidine.</text>
        <dbReference type="EC" id="2.7.13.3"/>
    </reaction>
</comment>
<name>A0A511YV17_9CELL</name>
<evidence type="ECO:0000256" key="5">
    <source>
        <dbReference type="ARBA" id="ARBA00022777"/>
    </source>
</evidence>
<dbReference type="Pfam" id="PF02518">
    <property type="entry name" value="HATPase_c"/>
    <property type="match status" value="1"/>
</dbReference>
<feature type="transmembrane region" description="Helical" evidence="7">
    <location>
        <begin position="177"/>
        <end position="196"/>
    </location>
</feature>
<feature type="transmembrane region" description="Helical" evidence="7">
    <location>
        <begin position="152"/>
        <end position="170"/>
    </location>
</feature>
<feature type="transmembrane region" description="Helical" evidence="7">
    <location>
        <begin position="111"/>
        <end position="132"/>
    </location>
</feature>
<dbReference type="AlphaFoldDB" id="A0A511YV17"/>
<accession>A0A511YV17</accession>
<dbReference type="InterPro" id="IPR036890">
    <property type="entry name" value="HATPase_C_sf"/>
</dbReference>
<dbReference type="PROSITE" id="PS50109">
    <property type="entry name" value="HIS_KIN"/>
    <property type="match status" value="1"/>
</dbReference>
<evidence type="ECO:0000256" key="7">
    <source>
        <dbReference type="SAM" id="Phobius"/>
    </source>
</evidence>
<protein>
    <recommendedName>
        <fullName evidence="2">histidine kinase</fullName>
        <ecNumber evidence="2">2.7.13.3</ecNumber>
    </recommendedName>
</protein>
<evidence type="ECO:0000313" key="9">
    <source>
        <dbReference type="EMBL" id="GEN79042.1"/>
    </source>
</evidence>
<feature type="domain" description="Histidine kinase" evidence="8">
    <location>
        <begin position="260"/>
        <end position="456"/>
    </location>
</feature>
<evidence type="ECO:0000256" key="3">
    <source>
        <dbReference type="ARBA" id="ARBA00022553"/>
    </source>
</evidence>
<dbReference type="SUPFAM" id="SSF55874">
    <property type="entry name" value="ATPase domain of HSP90 chaperone/DNA topoisomerase II/histidine kinase"/>
    <property type="match status" value="1"/>
</dbReference>
<keyword evidence="10" id="KW-1185">Reference proteome</keyword>
<proteinExistence type="predicted"/>
<keyword evidence="7" id="KW-1133">Transmembrane helix</keyword>